<dbReference type="Pfam" id="PF21948">
    <property type="entry name" value="LplA-B_cat"/>
    <property type="match status" value="1"/>
</dbReference>
<dbReference type="PANTHER" id="PTHR12561:SF3">
    <property type="entry name" value="LIPOYLTRANSFERASE 1, MITOCHONDRIAL"/>
    <property type="match status" value="1"/>
</dbReference>
<organism evidence="3 4">
    <name type="scientific">Bacteroides oleiciplenus</name>
    <dbReference type="NCBI Taxonomy" id="626931"/>
    <lineage>
        <taxon>Bacteria</taxon>
        <taxon>Pseudomonadati</taxon>
        <taxon>Bacteroidota</taxon>
        <taxon>Bacteroidia</taxon>
        <taxon>Bacteroidales</taxon>
        <taxon>Bacteroidaceae</taxon>
        <taxon>Bacteroides</taxon>
    </lineage>
</organism>
<dbReference type="RefSeq" id="WP_117724550.1">
    <property type="nucleotide sequence ID" value="NZ_QSUL01000008.1"/>
</dbReference>
<proteinExistence type="predicted"/>
<gene>
    <name evidence="3" type="ORF">DXB65_13370</name>
</gene>
<dbReference type="EMBL" id="QSUL01000008">
    <property type="protein sequence ID" value="RGN34698.1"/>
    <property type="molecule type" value="Genomic_DNA"/>
</dbReference>
<dbReference type="InterPro" id="IPR004562">
    <property type="entry name" value="LipoylTrfase_LipoateP_Ligase"/>
</dbReference>
<evidence type="ECO:0000313" key="3">
    <source>
        <dbReference type="EMBL" id="RGN34698.1"/>
    </source>
</evidence>
<dbReference type="GO" id="GO:0009249">
    <property type="term" value="P:protein lipoylation"/>
    <property type="evidence" value="ECO:0007669"/>
    <property type="project" value="InterPro"/>
</dbReference>
<dbReference type="Gene3D" id="3.30.930.10">
    <property type="entry name" value="Bira Bifunctional Protein, Domain 2"/>
    <property type="match status" value="1"/>
</dbReference>
<comment type="pathway">
    <text evidence="1">Protein modification; protein lipoylation via exogenous pathway; protein N(6)-(lipoyl)lysine from lipoate: step 2/2.</text>
</comment>
<dbReference type="Proteomes" id="UP000260983">
    <property type="component" value="Unassembled WGS sequence"/>
</dbReference>
<dbReference type="SUPFAM" id="SSF55681">
    <property type="entry name" value="Class II aaRS and biotin synthetases"/>
    <property type="match status" value="1"/>
</dbReference>
<dbReference type="GO" id="GO:0017118">
    <property type="term" value="F:lipoyltransferase activity"/>
    <property type="evidence" value="ECO:0007669"/>
    <property type="project" value="TreeGrafter"/>
</dbReference>
<protein>
    <submittedName>
        <fullName evidence="3">Lipoate--protein ligase family protein</fullName>
    </submittedName>
</protein>
<dbReference type="PROSITE" id="PS51733">
    <property type="entry name" value="BPL_LPL_CATALYTIC"/>
    <property type="match status" value="1"/>
</dbReference>
<dbReference type="InterPro" id="IPR045864">
    <property type="entry name" value="aa-tRNA-synth_II/BPL/LPL"/>
</dbReference>
<feature type="domain" description="BPL/LPL catalytic" evidence="2">
    <location>
        <begin position="24"/>
        <end position="198"/>
    </location>
</feature>
<dbReference type="AlphaFoldDB" id="A0A3E5BAU8"/>
<evidence type="ECO:0000259" key="2">
    <source>
        <dbReference type="PROSITE" id="PS51733"/>
    </source>
</evidence>
<dbReference type="GO" id="GO:0005737">
    <property type="term" value="C:cytoplasm"/>
    <property type="evidence" value="ECO:0007669"/>
    <property type="project" value="TreeGrafter"/>
</dbReference>
<dbReference type="UniPathway" id="UPA00537">
    <property type="reaction ID" value="UER00595"/>
</dbReference>
<dbReference type="GO" id="GO:0016874">
    <property type="term" value="F:ligase activity"/>
    <property type="evidence" value="ECO:0007669"/>
    <property type="project" value="UniProtKB-KW"/>
</dbReference>
<dbReference type="CDD" id="cd16443">
    <property type="entry name" value="LplA"/>
    <property type="match status" value="1"/>
</dbReference>
<evidence type="ECO:0000313" key="4">
    <source>
        <dbReference type="Proteomes" id="UP000260983"/>
    </source>
</evidence>
<reference evidence="3 4" key="1">
    <citation type="submission" date="2018-08" db="EMBL/GenBank/DDBJ databases">
        <title>A genome reference for cultivated species of the human gut microbiota.</title>
        <authorList>
            <person name="Zou Y."/>
            <person name="Xue W."/>
            <person name="Luo G."/>
        </authorList>
    </citation>
    <scope>NUCLEOTIDE SEQUENCE [LARGE SCALE GENOMIC DNA]</scope>
    <source>
        <strain evidence="3 4">OM05-15BH</strain>
    </source>
</reference>
<comment type="caution">
    <text evidence="3">The sequence shown here is derived from an EMBL/GenBank/DDBJ whole genome shotgun (WGS) entry which is preliminary data.</text>
</comment>
<name>A0A3E5BAU8_9BACE</name>
<evidence type="ECO:0000256" key="1">
    <source>
        <dbReference type="ARBA" id="ARBA00005085"/>
    </source>
</evidence>
<dbReference type="InterPro" id="IPR004143">
    <property type="entry name" value="BPL_LPL_catalytic"/>
</dbReference>
<keyword evidence="3" id="KW-0436">Ligase</keyword>
<dbReference type="PANTHER" id="PTHR12561">
    <property type="entry name" value="LIPOATE-PROTEIN LIGASE"/>
    <property type="match status" value="1"/>
</dbReference>
<sequence length="249" mass="28473">MFCIDNRCTDIYFNLAAEEYLLKQKRGNFFMLWQSEPSVVIGKHQSVAAEVDEAFLHEKGIALARRFSGGGAVYHDRGNINLSFIETRKQPDFEYYLQLVVDFLEKVGIAAYADQRLGIYVDERKISGSAQCIHKDRVMYHCTLLFSTDLDVLNAALNGRPDAENLLPGSRTLRAVPSVRSEVANVKEFLSGPMDVKRFMHLLFHSFIDDDDNRIYRFSAGDLEAIERLKEEKYASQEWIYHKSALTSA</sequence>
<accession>A0A3E5BAU8</accession>